<dbReference type="GO" id="GO:0030570">
    <property type="term" value="F:pectate lyase activity"/>
    <property type="evidence" value="ECO:0007669"/>
    <property type="project" value="InterPro"/>
</dbReference>
<gene>
    <name evidence="6" type="ORF">N0V89_002328</name>
</gene>
<dbReference type="InterPro" id="IPR011050">
    <property type="entry name" value="Pectin_lyase_fold/virulence"/>
</dbReference>
<feature type="chain" id="PRO_5040888815" description="Pectate lyase domain-containing protein" evidence="4">
    <location>
        <begin position="23"/>
        <end position="246"/>
    </location>
</feature>
<dbReference type="AlphaFoldDB" id="A0A9W8XUL6"/>
<dbReference type="InterPro" id="IPR012334">
    <property type="entry name" value="Pectin_lyas_fold"/>
</dbReference>
<evidence type="ECO:0000313" key="7">
    <source>
        <dbReference type="Proteomes" id="UP001140513"/>
    </source>
</evidence>
<evidence type="ECO:0000256" key="1">
    <source>
        <dbReference type="ARBA" id="ARBA00010980"/>
    </source>
</evidence>
<feature type="domain" description="Pectate lyase" evidence="5">
    <location>
        <begin position="8"/>
        <end position="160"/>
    </location>
</feature>
<evidence type="ECO:0000256" key="3">
    <source>
        <dbReference type="ARBA" id="ARBA00023239"/>
    </source>
</evidence>
<keyword evidence="7" id="KW-1185">Reference proteome</keyword>
<evidence type="ECO:0000259" key="5">
    <source>
        <dbReference type="Pfam" id="PF00544"/>
    </source>
</evidence>
<dbReference type="EMBL" id="JAPEUX010000002">
    <property type="protein sequence ID" value="KAJ4357752.1"/>
    <property type="molecule type" value="Genomic_DNA"/>
</dbReference>
<dbReference type="Gene3D" id="2.160.20.10">
    <property type="entry name" value="Single-stranded right-handed beta-helix, Pectin lyase-like"/>
    <property type="match status" value="2"/>
</dbReference>
<proteinExistence type="inferred from homology"/>
<dbReference type="RefSeq" id="XP_056074611.1">
    <property type="nucleotide sequence ID" value="XM_056211138.1"/>
</dbReference>
<name>A0A9W8XUL6_9PLEO</name>
<comment type="similarity">
    <text evidence="1">Belongs to the polysaccharide lyase 1 family.</text>
</comment>
<evidence type="ECO:0000256" key="2">
    <source>
        <dbReference type="ARBA" id="ARBA00022729"/>
    </source>
</evidence>
<dbReference type="PANTHER" id="PTHR31683:SF18">
    <property type="entry name" value="PECTATE LYASE 21-RELATED"/>
    <property type="match status" value="1"/>
</dbReference>
<accession>A0A9W8XUL6</accession>
<dbReference type="InterPro" id="IPR045032">
    <property type="entry name" value="PEL"/>
</dbReference>
<dbReference type="SUPFAM" id="SSF51126">
    <property type="entry name" value="Pectin lyase-like"/>
    <property type="match status" value="1"/>
</dbReference>
<dbReference type="PANTHER" id="PTHR31683">
    <property type="entry name" value="PECTATE LYASE 18-RELATED"/>
    <property type="match status" value="1"/>
</dbReference>
<dbReference type="GeneID" id="80905858"/>
<dbReference type="Proteomes" id="UP001140513">
    <property type="component" value="Unassembled WGS sequence"/>
</dbReference>
<evidence type="ECO:0000256" key="4">
    <source>
        <dbReference type="SAM" id="SignalP"/>
    </source>
</evidence>
<protein>
    <recommendedName>
        <fullName evidence="5">Pectate lyase domain-containing protein</fullName>
    </recommendedName>
</protein>
<sequence length="246" mass="24922">MKLTIFALSPSLLGASAYPAAADSGLVGFAKDNPVGATTGGAGGETVIVSTPSALKSAATDATPRIIFLSGNFTLTSRLSIGPDKSLIGTGTGANILSNGFNIKSVSNVIIRNLGIRGDIGNDGITIQNSTRVWIDHNEFESGGFPASGPDNDNEVLVEGNVFSGNTAEALSTYGLVIPNDSPNTSPDGDSELDGFANLGAKNDWGPASVNITRTGAFTEAPYAYTLTALGDVKNAVKAGAGLGKI</sequence>
<dbReference type="Pfam" id="PF00544">
    <property type="entry name" value="Pectate_lyase_4"/>
    <property type="match status" value="1"/>
</dbReference>
<comment type="caution">
    <text evidence="6">The sequence shown here is derived from an EMBL/GenBank/DDBJ whole genome shotgun (WGS) entry which is preliminary data.</text>
</comment>
<keyword evidence="2 4" id="KW-0732">Signal</keyword>
<evidence type="ECO:0000313" key="6">
    <source>
        <dbReference type="EMBL" id="KAJ4357752.1"/>
    </source>
</evidence>
<dbReference type="InterPro" id="IPR002022">
    <property type="entry name" value="Pec_lyase"/>
</dbReference>
<organism evidence="6 7">
    <name type="scientific">Didymosphaeria variabile</name>
    <dbReference type="NCBI Taxonomy" id="1932322"/>
    <lineage>
        <taxon>Eukaryota</taxon>
        <taxon>Fungi</taxon>
        <taxon>Dikarya</taxon>
        <taxon>Ascomycota</taxon>
        <taxon>Pezizomycotina</taxon>
        <taxon>Dothideomycetes</taxon>
        <taxon>Pleosporomycetidae</taxon>
        <taxon>Pleosporales</taxon>
        <taxon>Massarineae</taxon>
        <taxon>Didymosphaeriaceae</taxon>
        <taxon>Didymosphaeria</taxon>
    </lineage>
</organism>
<feature type="signal peptide" evidence="4">
    <location>
        <begin position="1"/>
        <end position="22"/>
    </location>
</feature>
<reference evidence="6" key="1">
    <citation type="submission" date="2022-10" db="EMBL/GenBank/DDBJ databases">
        <title>Tapping the CABI collections for fungal endophytes: first genome assemblies for Collariella, Neodidymelliopsis, Ascochyta clinopodiicola, Didymella pomorum, Didymosphaeria variabile, Neocosmospora piperis and Neocucurbitaria cava.</title>
        <authorList>
            <person name="Hill R."/>
        </authorList>
    </citation>
    <scope>NUCLEOTIDE SEQUENCE</scope>
    <source>
        <strain evidence="6">IMI 356815</strain>
    </source>
</reference>
<keyword evidence="3" id="KW-0456">Lyase</keyword>
<dbReference type="OrthoDB" id="1637350at2759"/>